<evidence type="ECO:0000256" key="2">
    <source>
        <dbReference type="ARBA" id="ARBA00022691"/>
    </source>
</evidence>
<dbReference type="PROSITE" id="PS51918">
    <property type="entry name" value="RADICAL_SAM"/>
    <property type="match status" value="1"/>
</dbReference>
<dbReference type="SUPFAM" id="SSF102114">
    <property type="entry name" value="Radical SAM enzymes"/>
    <property type="match status" value="1"/>
</dbReference>
<organism evidence="8">
    <name type="scientific">candidate division WOR-3 bacterium</name>
    <dbReference type="NCBI Taxonomy" id="2052148"/>
    <lineage>
        <taxon>Bacteria</taxon>
        <taxon>Bacteria division WOR-3</taxon>
    </lineage>
</organism>
<keyword evidence="1" id="KW-0004">4Fe-4S</keyword>
<dbReference type="InterPro" id="IPR013785">
    <property type="entry name" value="Aldolase_TIM"/>
</dbReference>
<dbReference type="GO" id="GO:0046872">
    <property type="term" value="F:metal ion binding"/>
    <property type="evidence" value="ECO:0007669"/>
    <property type="project" value="UniProtKB-KW"/>
</dbReference>
<dbReference type="InterPro" id="IPR006638">
    <property type="entry name" value="Elp3/MiaA/NifB-like_rSAM"/>
</dbReference>
<dbReference type="InterPro" id="IPR058240">
    <property type="entry name" value="rSAM_sf"/>
</dbReference>
<keyword evidence="2 6" id="KW-0949">S-adenosyl-L-methionine</keyword>
<evidence type="ECO:0000256" key="1">
    <source>
        <dbReference type="ARBA" id="ARBA00022485"/>
    </source>
</evidence>
<feature type="binding site" evidence="6">
    <location>
        <position position="31"/>
    </location>
    <ligand>
        <name>[4Fe-4S] cluster</name>
        <dbReference type="ChEBI" id="CHEBI:49883"/>
        <note>4Fe-4S-S-AdoMet</note>
    </ligand>
</feature>
<dbReference type="InterPro" id="IPR007197">
    <property type="entry name" value="rSAM"/>
</dbReference>
<sequence length="289" mass="33170">PCAVHIDPIEKKPLFHFLPGTTAFSIATAGCNFRCKFCQNYQISQKSPDETVNQELSPEDIVQNVLYYRRKYNISSISYTYTEPGIFYEYMLDTSEKAKKYGIKNIYHSNGYLNEKPLLRLTKYLDGANIDLKFFNEKTYHDMSMGHLEPVLETLKTLHREGVHLEITNLVIPQVNDNFAEIKRMVKWIQSNIGRDITIHFSRFFPTYKLTNLPPTPVSTVERARALALNLGMHYVYIGNVPAGHPGENTYCPKCKRTLIRRLGFMVVENNLVDGKCPYCGTPIKGVWG</sequence>
<dbReference type="Gene3D" id="3.20.20.70">
    <property type="entry name" value="Aldolase class I"/>
    <property type="match status" value="1"/>
</dbReference>
<dbReference type="InterPro" id="IPR034457">
    <property type="entry name" value="Organic_radical-activating"/>
</dbReference>
<reference evidence="8" key="1">
    <citation type="journal article" date="2020" name="mSystems">
        <title>Genome- and Community-Level Interaction Insights into Carbon Utilization and Element Cycling Functions of Hydrothermarchaeota in Hydrothermal Sediment.</title>
        <authorList>
            <person name="Zhou Z."/>
            <person name="Liu Y."/>
            <person name="Xu W."/>
            <person name="Pan J."/>
            <person name="Luo Z.H."/>
            <person name="Li M."/>
        </authorList>
    </citation>
    <scope>NUCLEOTIDE SEQUENCE [LARGE SCALE GENOMIC DNA]</scope>
    <source>
        <strain evidence="8">HyVt-102</strain>
    </source>
</reference>
<evidence type="ECO:0000256" key="5">
    <source>
        <dbReference type="ARBA" id="ARBA00023014"/>
    </source>
</evidence>
<dbReference type="CDD" id="cd01335">
    <property type="entry name" value="Radical_SAM"/>
    <property type="match status" value="1"/>
</dbReference>
<dbReference type="SFLD" id="SFLDG01101">
    <property type="entry name" value="Uncharacterised_Radical_SAM_Su"/>
    <property type="match status" value="1"/>
</dbReference>
<keyword evidence="3 6" id="KW-0479">Metal-binding</keyword>
<feature type="binding site" evidence="6">
    <location>
        <position position="38"/>
    </location>
    <ligand>
        <name>[4Fe-4S] cluster</name>
        <dbReference type="ChEBI" id="CHEBI:49883"/>
        <note>4Fe-4S-S-AdoMet</note>
    </ligand>
</feature>
<evidence type="ECO:0000313" key="8">
    <source>
        <dbReference type="EMBL" id="HDI82264.1"/>
    </source>
</evidence>
<dbReference type="PANTHER" id="PTHR30352">
    <property type="entry name" value="PYRUVATE FORMATE-LYASE-ACTIVATING ENZYME"/>
    <property type="match status" value="1"/>
</dbReference>
<name>A0A7C0ZJW3_UNCW3</name>
<feature type="binding site" evidence="6">
    <location>
        <position position="35"/>
    </location>
    <ligand>
        <name>[4Fe-4S] cluster</name>
        <dbReference type="ChEBI" id="CHEBI:49883"/>
        <note>4Fe-4S-S-AdoMet</note>
    </ligand>
</feature>
<evidence type="ECO:0000259" key="7">
    <source>
        <dbReference type="PROSITE" id="PS51918"/>
    </source>
</evidence>
<evidence type="ECO:0000256" key="6">
    <source>
        <dbReference type="PIRSR" id="PIRSR004869-50"/>
    </source>
</evidence>
<dbReference type="SFLD" id="SFLDS00029">
    <property type="entry name" value="Radical_SAM"/>
    <property type="match status" value="1"/>
</dbReference>
<dbReference type="GO" id="GO:0003824">
    <property type="term" value="F:catalytic activity"/>
    <property type="evidence" value="ECO:0007669"/>
    <property type="project" value="InterPro"/>
</dbReference>
<dbReference type="GO" id="GO:0051539">
    <property type="term" value="F:4 iron, 4 sulfur cluster binding"/>
    <property type="evidence" value="ECO:0007669"/>
    <property type="project" value="UniProtKB-KW"/>
</dbReference>
<feature type="non-terminal residue" evidence="8">
    <location>
        <position position="1"/>
    </location>
</feature>
<gene>
    <name evidence="8" type="primary">amrS</name>
    <name evidence="8" type="ORF">ENF18_00550</name>
</gene>
<dbReference type="Pfam" id="PF04055">
    <property type="entry name" value="Radical_SAM"/>
    <property type="match status" value="1"/>
</dbReference>
<keyword evidence="5 6" id="KW-0411">Iron-sulfur</keyword>
<dbReference type="Proteomes" id="UP000885847">
    <property type="component" value="Unassembled WGS sequence"/>
</dbReference>
<evidence type="ECO:0000256" key="4">
    <source>
        <dbReference type="ARBA" id="ARBA00023004"/>
    </source>
</evidence>
<dbReference type="PIRSF" id="PIRSF004869">
    <property type="entry name" value="PflX_prd"/>
    <property type="match status" value="1"/>
</dbReference>
<dbReference type="NCBIfam" id="TIGR04337">
    <property type="entry name" value="AmmeMemoSam_rS"/>
    <property type="match status" value="1"/>
</dbReference>
<dbReference type="SMART" id="SM00729">
    <property type="entry name" value="Elp3"/>
    <property type="match status" value="1"/>
</dbReference>
<comment type="cofactor">
    <cofactor evidence="6">
        <name>[4Fe-4S] cluster</name>
        <dbReference type="ChEBI" id="CHEBI:49883"/>
    </cofactor>
    <text evidence="6">Binds 1 [4Fe-4S] cluster. The cluster is coordinated with 3 cysteines and an exchangeable S-adenosyl-L-methionine.</text>
</comment>
<comment type="caution">
    <text evidence="8">The sequence shown here is derived from an EMBL/GenBank/DDBJ whole genome shotgun (WGS) entry which is preliminary data.</text>
</comment>
<protein>
    <submittedName>
        <fullName evidence="8">AmmeMemoRadiSam system radical SAM enzyme</fullName>
    </submittedName>
</protein>
<keyword evidence="4 6" id="KW-0408">Iron</keyword>
<dbReference type="PANTHER" id="PTHR30352:SF5">
    <property type="entry name" value="PYRUVATE FORMATE-LYASE 1-ACTIVATING ENZYME"/>
    <property type="match status" value="1"/>
</dbReference>
<dbReference type="AlphaFoldDB" id="A0A7C0ZJW3"/>
<dbReference type="InterPro" id="IPR016431">
    <property type="entry name" value="Pyrv-formate_lyase-activ_prd"/>
</dbReference>
<dbReference type="EMBL" id="DQWE01000027">
    <property type="protein sequence ID" value="HDI82264.1"/>
    <property type="molecule type" value="Genomic_DNA"/>
</dbReference>
<feature type="domain" description="Radical SAM core" evidence="7">
    <location>
        <begin position="16"/>
        <end position="234"/>
    </location>
</feature>
<accession>A0A7C0ZJW3</accession>
<dbReference type="InterPro" id="IPR027596">
    <property type="entry name" value="AmmeMemoSam_rS"/>
</dbReference>
<proteinExistence type="predicted"/>
<evidence type="ECO:0000256" key="3">
    <source>
        <dbReference type="ARBA" id="ARBA00022723"/>
    </source>
</evidence>